<dbReference type="EMBL" id="BAAAFI010000013">
    <property type="protein sequence ID" value="GAA0879533.1"/>
    <property type="molecule type" value="Genomic_DNA"/>
</dbReference>
<evidence type="ECO:0000256" key="7">
    <source>
        <dbReference type="ARBA" id="ARBA00022927"/>
    </source>
</evidence>
<comment type="caution">
    <text evidence="12">The sequence shown here is derived from an EMBL/GenBank/DDBJ whole genome shotgun (WGS) entry which is preliminary data.</text>
</comment>
<evidence type="ECO:0000313" key="12">
    <source>
        <dbReference type="EMBL" id="GAA0879533.1"/>
    </source>
</evidence>
<evidence type="ECO:0000259" key="11">
    <source>
        <dbReference type="PROSITE" id="PS52015"/>
    </source>
</evidence>
<dbReference type="InterPro" id="IPR037682">
    <property type="entry name" value="TonB_C"/>
</dbReference>
<accession>A0ABN1N1T9</accession>
<evidence type="ECO:0000256" key="10">
    <source>
        <dbReference type="SAM" id="Phobius"/>
    </source>
</evidence>
<dbReference type="RefSeq" id="WP_343852027.1">
    <property type="nucleotide sequence ID" value="NZ_BAAAFI010000013.1"/>
</dbReference>
<comment type="subcellular location">
    <subcellularLocation>
        <location evidence="1">Cell inner membrane</location>
        <topology evidence="1">Single-pass membrane protein</topology>
        <orientation evidence="1">Periplasmic side</orientation>
    </subcellularLocation>
</comment>
<dbReference type="PANTHER" id="PTHR33446">
    <property type="entry name" value="PROTEIN TONB-RELATED"/>
    <property type="match status" value="1"/>
</dbReference>
<dbReference type="NCBIfam" id="TIGR01352">
    <property type="entry name" value="tonB_Cterm"/>
    <property type="match status" value="1"/>
</dbReference>
<dbReference type="Pfam" id="PF03544">
    <property type="entry name" value="TonB_C"/>
    <property type="match status" value="1"/>
</dbReference>
<evidence type="ECO:0000256" key="4">
    <source>
        <dbReference type="ARBA" id="ARBA00022475"/>
    </source>
</evidence>
<name>A0ABN1N1T9_9BACT</name>
<keyword evidence="6 10" id="KW-0812">Transmembrane</keyword>
<protein>
    <recommendedName>
        <fullName evidence="11">TonB C-terminal domain-containing protein</fullName>
    </recommendedName>
</protein>
<dbReference type="PANTHER" id="PTHR33446:SF2">
    <property type="entry name" value="PROTEIN TONB"/>
    <property type="match status" value="1"/>
</dbReference>
<evidence type="ECO:0000256" key="9">
    <source>
        <dbReference type="ARBA" id="ARBA00023136"/>
    </source>
</evidence>
<dbReference type="SUPFAM" id="SSF74653">
    <property type="entry name" value="TolA/TonB C-terminal domain"/>
    <property type="match status" value="1"/>
</dbReference>
<dbReference type="PROSITE" id="PS52015">
    <property type="entry name" value="TONB_CTD"/>
    <property type="match status" value="1"/>
</dbReference>
<keyword evidence="9 10" id="KW-0472">Membrane</keyword>
<keyword evidence="4" id="KW-1003">Cell membrane</keyword>
<reference evidence="12 13" key="1">
    <citation type="journal article" date="2019" name="Int. J. Syst. Evol. Microbiol.">
        <title>The Global Catalogue of Microorganisms (GCM) 10K type strain sequencing project: providing services to taxonomists for standard genome sequencing and annotation.</title>
        <authorList>
            <consortium name="The Broad Institute Genomics Platform"/>
            <consortium name="The Broad Institute Genome Sequencing Center for Infectious Disease"/>
            <person name="Wu L."/>
            <person name="Ma J."/>
        </authorList>
    </citation>
    <scope>NUCLEOTIDE SEQUENCE [LARGE SCALE GENOMIC DNA]</scope>
    <source>
        <strain evidence="12 13">JCM 16112</strain>
    </source>
</reference>
<evidence type="ECO:0000256" key="2">
    <source>
        <dbReference type="ARBA" id="ARBA00006555"/>
    </source>
</evidence>
<sequence>MEPKKNDRVDFRRWYGTFFNLGLMLSVGVVLVAFEWKAKDDKPLVDLSPGDAEWKTEVIPITIQTPPAPPPPVGQSEITVIDNDIKIENILEVDINLPGDKVIPVVELEDPPIVEVAEEIWDFTEVRAEFQGGMDAWYKYLRNNLAYPKLAQRTGVQGTVLVRFVINTDGSIQDVEVVRPVDPALDKAAADVILNSPPWKAARHQGKAVRFRMTMPIKFKLN</sequence>
<keyword evidence="7" id="KW-0653">Protein transport</keyword>
<keyword evidence="3" id="KW-0813">Transport</keyword>
<evidence type="ECO:0000256" key="3">
    <source>
        <dbReference type="ARBA" id="ARBA00022448"/>
    </source>
</evidence>
<dbReference type="Proteomes" id="UP001500469">
    <property type="component" value="Unassembled WGS sequence"/>
</dbReference>
<evidence type="ECO:0000256" key="6">
    <source>
        <dbReference type="ARBA" id="ARBA00022692"/>
    </source>
</evidence>
<dbReference type="Gene3D" id="3.30.1150.10">
    <property type="match status" value="1"/>
</dbReference>
<keyword evidence="13" id="KW-1185">Reference proteome</keyword>
<evidence type="ECO:0000256" key="1">
    <source>
        <dbReference type="ARBA" id="ARBA00004383"/>
    </source>
</evidence>
<gene>
    <name evidence="12" type="ORF">GCM10009119_25010</name>
</gene>
<evidence type="ECO:0000256" key="8">
    <source>
        <dbReference type="ARBA" id="ARBA00022989"/>
    </source>
</evidence>
<dbReference type="InterPro" id="IPR003538">
    <property type="entry name" value="TonB"/>
</dbReference>
<keyword evidence="8 10" id="KW-1133">Transmembrane helix</keyword>
<comment type="similarity">
    <text evidence="2">Belongs to the TonB family.</text>
</comment>
<organism evidence="12 13">
    <name type="scientific">Algoriphagus jejuensis</name>
    <dbReference type="NCBI Taxonomy" id="419934"/>
    <lineage>
        <taxon>Bacteria</taxon>
        <taxon>Pseudomonadati</taxon>
        <taxon>Bacteroidota</taxon>
        <taxon>Cytophagia</taxon>
        <taxon>Cytophagales</taxon>
        <taxon>Cyclobacteriaceae</taxon>
        <taxon>Algoriphagus</taxon>
    </lineage>
</organism>
<proteinExistence type="inferred from homology"/>
<evidence type="ECO:0000256" key="5">
    <source>
        <dbReference type="ARBA" id="ARBA00022519"/>
    </source>
</evidence>
<keyword evidence="5" id="KW-0997">Cell inner membrane</keyword>
<feature type="domain" description="TonB C-terminal" evidence="11">
    <location>
        <begin position="132"/>
        <end position="222"/>
    </location>
</feature>
<dbReference type="InterPro" id="IPR051045">
    <property type="entry name" value="TonB-dependent_transducer"/>
</dbReference>
<dbReference type="InterPro" id="IPR006260">
    <property type="entry name" value="TonB/TolA_C"/>
</dbReference>
<dbReference type="PRINTS" id="PR01374">
    <property type="entry name" value="TONBPROTEIN"/>
</dbReference>
<evidence type="ECO:0000313" key="13">
    <source>
        <dbReference type="Proteomes" id="UP001500469"/>
    </source>
</evidence>
<feature type="transmembrane region" description="Helical" evidence="10">
    <location>
        <begin position="14"/>
        <end position="34"/>
    </location>
</feature>